<keyword evidence="6" id="KW-0328">Glycosyltransferase</keyword>
<dbReference type="InterPro" id="IPR050396">
    <property type="entry name" value="Glycosyltr_51/Transpeptidase"/>
</dbReference>
<dbReference type="InterPro" id="IPR023346">
    <property type="entry name" value="Lysozyme-like_dom_sf"/>
</dbReference>
<keyword evidence="15" id="KW-0961">Cell wall biogenesis/degradation</keyword>
<keyword evidence="8 18" id="KW-0812">Transmembrane</keyword>
<feature type="transmembrane region" description="Helical" evidence="18">
    <location>
        <begin position="7"/>
        <end position="34"/>
    </location>
</feature>
<dbReference type="InterPro" id="IPR012338">
    <property type="entry name" value="Beta-lactam/transpept-like"/>
</dbReference>
<evidence type="ECO:0000256" key="12">
    <source>
        <dbReference type="ARBA" id="ARBA00022989"/>
    </source>
</evidence>
<dbReference type="SUPFAM" id="SSF56601">
    <property type="entry name" value="beta-lactamase/transpeptidase-like"/>
    <property type="match status" value="1"/>
</dbReference>
<comment type="caution">
    <text evidence="21">The sequence shown here is derived from an EMBL/GenBank/DDBJ whole genome shotgun (WGS) entry which is preliminary data.</text>
</comment>
<dbReference type="OrthoDB" id="9766909at2"/>
<dbReference type="Pfam" id="PF00905">
    <property type="entry name" value="Transpeptidase"/>
    <property type="match status" value="1"/>
</dbReference>
<evidence type="ECO:0000256" key="2">
    <source>
        <dbReference type="ARBA" id="ARBA00007739"/>
    </source>
</evidence>
<dbReference type="GO" id="GO:0071555">
    <property type="term" value="P:cell wall organization"/>
    <property type="evidence" value="ECO:0007669"/>
    <property type="project" value="UniProtKB-KW"/>
</dbReference>
<evidence type="ECO:0000256" key="4">
    <source>
        <dbReference type="ARBA" id="ARBA00022645"/>
    </source>
</evidence>
<keyword evidence="13 18" id="KW-0472">Membrane</keyword>
<keyword evidence="22" id="KW-1185">Reference proteome</keyword>
<comment type="similarity">
    <text evidence="1">In the C-terminal section; belongs to the transpeptidase family.</text>
</comment>
<evidence type="ECO:0000256" key="6">
    <source>
        <dbReference type="ARBA" id="ARBA00022676"/>
    </source>
</evidence>
<evidence type="ECO:0000256" key="16">
    <source>
        <dbReference type="ARBA" id="ARBA00034000"/>
    </source>
</evidence>
<dbReference type="GO" id="GO:0006508">
    <property type="term" value="P:proteolysis"/>
    <property type="evidence" value="ECO:0007669"/>
    <property type="project" value="UniProtKB-KW"/>
</dbReference>
<evidence type="ECO:0000256" key="5">
    <source>
        <dbReference type="ARBA" id="ARBA00022670"/>
    </source>
</evidence>
<dbReference type="Proteomes" id="UP000253314">
    <property type="component" value="Unassembled WGS sequence"/>
</dbReference>
<keyword evidence="14" id="KW-0511">Multifunctional enzyme</keyword>
<keyword evidence="9" id="KW-0378">Hydrolase</keyword>
<accession>A0A366XSE9</accession>
<evidence type="ECO:0000256" key="3">
    <source>
        <dbReference type="ARBA" id="ARBA00022475"/>
    </source>
</evidence>
<feature type="domain" description="Glycosyl transferase family 51" evidence="20">
    <location>
        <begin position="53"/>
        <end position="224"/>
    </location>
</feature>
<dbReference type="InterPro" id="IPR001460">
    <property type="entry name" value="PCN-bd_Tpept"/>
</dbReference>
<dbReference type="PANTHER" id="PTHR32282:SF32">
    <property type="entry name" value="PENICILLIN-BINDING PROTEIN 2A"/>
    <property type="match status" value="1"/>
</dbReference>
<dbReference type="GO" id="GO:0008360">
    <property type="term" value="P:regulation of cell shape"/>
    <property type="evidence" value="ECO:0007669"/>
    <property type="project" value="UniProtKB-KW"/>
</dbReference>
<evidence type="ECO:0000256" key="9">
    <source>
        <dbReference type="ARBA" id="ARBA00022801"/>
    </source>
</evidence>
<dbReference type="GO" id="GO:0008955">
    <property type="term" value="F:peptidoglycan glycosyltransferase activity"/>
    <property type="evidence" value="ECO:0007669"/>
    <property type="project" value="UniProtKB-EC"/>
</dbReference>
<evidence type="ECO:0000256" key="11">
    <source>
        <dbReference type="ARBA" id="ARBA00022984"/>
    </source>
</evidence>
<evidence type="ECO:0000256" key="18">
    <source>
        <dbReference type="SAM" id="Phobius"/>
    </source>
</evidence>
<evidence type="ECO:0000256" key="10">
    <source>
        <dbReference type="ARBA" id="ARBA00022960"/>
    </source>
</evidence>
<gene>
    <name evidence="21" type="ORF">DS031_11765</name>
</gene>
<evidence type="ECO:0000256" key="15">
    <source>
        <dbReference type="ARBA" id="ARBA00023316"/>
    </source>
</evidence>
<evidence type="ECO:0000256" key="1">
    <source>
        <dbReference type="ARBA" id="ARBA00007090"/>
    </source>
</evidence>
<keyword evidence="11" id="KW-0573">Peptidoglycan synthesis</keyword>
<comment type="similarity">
    <text evidence="2">In the N-terminal section; belongs to the glycosyltransferase 51 family.</text>
</comment>
<evidence type="ECO:0000256" key="13">
    <source>
        <dbReference type="ARBA" id="ARBA00023136"/>
    </source>
</evidence>
<evidence type="ECO:0000256" key="17">
    <source>
        <dbReference type="ARBA" id="ARBA00049902"/>
    </source>
</evidence>
<name>A0A366XSE9_9BACI</name>
<dbReference type="Gene3D" id="3.40.710.10">
    <property type="entry name" value="DD-peptidase/beta-lactamase superfamily"/>
    <property type="match status" value="1"/>
</dbReference>
<evidence type="ECO:0000256" key="7">
    <source>
        <dbReference type="ARBA" id="ARBA00022679"/>
    </source>
</evidence>
<dbReference type="PANTHER" id="PTHR32282">
    <property type="entry name" value="BINDING PROTEIN TRANSPEPTIDASE, PUTATIVE-RELATED"/>
    <property type="match status" value="1"/>
</dbReference>
<keyword evidence="12 18" id="KW-1133">Transmembrane helix</keyword>
<evidence type="ECO:0000313" key="22">
    <source>
        <dbReference type="Proteomes" id="UP000253314"/>
    </source>
</evidence>
<evidence type="ECO:0000256" key="8">
    <source>
        <dbReference type="ARBA" id="ARBA00022692"/>
    </source>
</evidence>
<dbReference type="SUPFAM" id="SSF53955">
    <property type="entry name" value="Lysozyme-like"/>
    <property type="match status" value="1"/>
</dbReference>
<sequence length="719" mass="80732">MIKKASITAALFVGIIFLGLIGYLLIIFAGNYVIDEKKLVMNETTTIVDEEEHVITKLYVQNRELVDIKDIPDHVKNTFLAVEDIRFYEHSGIDMKAIFRALYRDLLAGSKVEGGSTITQQLAKNIFLSNEKSFLRKTKEVIIALNLEHEYTKSKILEMYLNQIYFGHGAYGIQSASHLYFNKKVSELTVEEGALLAALPKAPASYSPIDYPEKSKERRDLVLSLLAKHNFISAQEAVRLQGKTLSLNVQKLTKDESYLTYIDMILEEAEKKYHLTSAEVLRGGYKIVVPMNKTVQQTVFKLFQKGEYFPGSNSEERPEGGLVLMDSTTGGIIAVQGGREYAPQGFNHIYAKRQPGSTFKPLAVYGPALESENYDPYTLLKDERINYGGYEPQNYNNSYQGEVTMYDALKDSLNAPAVWLLNEMGIDKAKKTLTKLDFAIFDNDLKIALGGIDEGVSPYQLMKAYRAFNENGKLIEPYVISKIYNQNGKLIGQAVPEEKQVFSKQTAWYMTKMLEAVVKEGTAQKGEIHTALAGKTGTTSYEKIQNGNRDAWFVGYTPEVVGAVWIGYDRTDNNHYLTGGSSYPTALMKDLLNEMPSQNGLVFKKPKGAAELEPPIRFVEINDLEGGVTFANGWPSVRLTWTPAEDDRLQYHIYETDGEKRTLLDTVTGAGEYISKNLSLFTEKQYLIVPYNPQIDREGKESNAANVDLFPGVFQKSNS</sequence>
<dbReference type="Pfam" id="PF00912">
    <property type="entry name" value="Transgly"/>
    <property type="match status" value="1"/>
</dbReference>
<feature type="domain" description="Penicillin-binding protein transpeptidase" evidence="19">
    <location>
        <begin position="320"/>
        <end position="592"/>
    </location>
</feature>
<evidence type="ECO:0000259" key="20">
    <source>
        <dbReference type="Pfam" id="PF00912"/>
    </source>
</evidence>
<evidence type="ECO:0000313" key="21">
    <source>
        <dbReference type="EMBL" id="RBW69310.1"/>
    </source>
</evidence>
<dbReference type="GO" id="GO:0009252">
    <property type="term" value="P:peptidoglycan biosynthetic process"/>
    <property type="evidence" value="ECO:0007669"/>
    <property type="project" value="UniProtKB-KW"/>
</dbReference>
<dbReference type="RefSeq" id="WP_113806282.1">
    <property type="nucleotide sequence ID" value="NZ_QOCW01000011.1"/>
</dbReference>
<dbReference type="GO" id="GO:0008658">
    <property type="term" value="F:penicillin binding"/>
    <property type="evidence" value="ECO:0007669"/>
    <property type="project" value="InterPro"/>
</dbReference>
<dbReference type="InterPro" id="IPR001264">
    <property type="entry name" value="Glyco_trans_51"/>
</dbReference>
<keyword evidence="7" id="KW-0808">Transferase</keyword>
<dbReference type="GO" id="GO:0030288">
    <property type="term" value="C:outer membrane-bounded periplasmic space"/>
    <property type="evidence" value="ECO:0007669"/>
    <property type="project" value="TreeGrafter"/>
</dbReference>
<dbReference type="Gene3D" id="1.10.3810.10">
    <property type="entry name" value="Biosynthetic peptidoglycan transglycosylase-like"/>
    <property type="match status" value="1"/>
</dbReference>
<proteinExistence type="inferred from homology"/>
<dbReference type="InterPro" id="IPR036950">
    <property type="entry name" value="PBP_transglycosylase"/>
</dbReference>
<dbReference type="EMBL" id="QOCW01000011">
    <property type="protein sequence ID" value="RBW69310.1"/>
    <property type="molecule type" value="Genomic_DNA"/>
</dbReference>
<dbReference type="FunFam" id="1.10.3810.10:FF:000001">
    <property type="entry name" value="Penicillin-binding protein 1A"/>
    <property type="match status" value="1"/>
</dbReference>
<keyword evidence="4" id="KW-0121">Carboxypeptidase</keyword>
<comment type="catalytic activity">
    <reaction evidence="16">
        <text>Preferential cleavage: (Ac)2-L-Lys-D-Ala-|-D-Ala. Also transpeptidation of peptidyl-alanyl moieties that are N-acyl substituents of D-alanine.</text>
        <dbReference type="EC" id="3.4.16.4"/>
    </reaction>
</comment>
<comment type="catalytic activity">
    <reaction evidence="17">
        <text>[GlcNAc-(1-&gt;4)-Mur2Ac(oyl-L-Ala-gamma-D-Glu-L-Lys-D-Ala-D-Ala)](n)-di-trans,octa-cis-undecaprenyl diphosphate + beta-D-GlcNAc-(1-&gt;4)-Mur2Ac(oyl-L-Ala-gamma-D-Glu-L-Lys-D-Ala-D-Ala)-di-trans,octa-cis-undecaprenyl diphosphate = [GlcNAc-(1-&gt;4)-Mur2Ac(oyl-L-Ala-gamma-D-Glu-L-Lys-D-Ala-D-Ala)](n+1)-di-trans,octa-cis-undecaprenyl diphosphate + di-trans,octa-cis-undecaprenyl diphosphate + H(+)</text>
        <dbReference type="Rhea" id="RHEA:23708"/>
        <dbReference type="Rhea" id="RHEA-COMP:9602"/>
        <dbReference type="Rhea" id="RHEA-COMP:9603"/>
        <dbReference type="ChEBI" id="CHEBI:15378"/>
        <dbReference type="ChEBI" id="CHEBI:58405"/>
        <dbReference type="ChEBI" id="CHEBI:60033"/>
        <dbReference type="ChEBI" id="CHEBI:78435"/>
        <dbReference type="EC" id="2.4.99.28"/>
    </reaction>
</comment>
<evidence type="ECO:0000256" key="14">
    <source>
        <dbReference type="ARBA" id="ARBA00023268"/>
    </source>
</evidence>
<keyword evidence="3" id="KW-1003">Cell membrane</keyword>
<organism evidence="21 22">
    <name type="scientific">Bacillus taeanensis</name>
    <dbReference type="NCBI Taxonomy" id="273032"/>
    <lineage>
        <taxon>Bacteria</taxon>
        <taxon>Bacillati</taxon>
        <taxon>Bacillota</taxon>
        <taxon>Bacilli</taxon>
        <taxon>Bacillales</taxon>
        <taxon>Bacillaceae</taxon>
        <taxon>Bacillus</taxon>
    </lineage>
</organism>
<dbReference type="NCBIfam" id="TIGR02074">
    <property type="entry name" value="PBP_1a_fam"/>
    <property type="match status" value="1"/>
</dbReference>
<keyword evidence="10" id="KW-0133">Cell shape</keyword>
<dbReference type="GO" id="GO:0009002">
    <property type="term" value="F:serine-type D-Ala-D-Ala carboxypeptidase activity"/>
    <property type="evidence" value="ECO:0007669"/>
    <property type="project" value="UniProtKB-EC"/>
</dbReference>
<keyword evidence="5" id="KW-0645">Protease</keyword>
<dbReference type="AlphaFoldDB" id="A0A366XSE9"/>
<evidence type="ECO:0000259" key="19">
    <source>
        <dbReference type="Pfam" id="PF00905"/>
    </source>
</evidence>
<reference evidence="21 22" key="1">
    <citation type="submission" date="2018-07" db="EMBL/GenBank/DDBJ databases">
        <title>Lottiidibacillus patelloidae gen. nov., sp. nov., isolated from the intestinal tract of a marine limpet and the reclassification of B. taeanensis BH030017T, B. algicola KMM 3737T and B. hwajinpoensis SW-72T as genus Lottiidibacillus.</title>
        <authorList>
            <person name="Liu R."/>
            <person name="Huang Z."/>
        </authorList>
    </citation>
    <scope>NUCLEOTIDE SEQUENCE [LARGE SCALE GENOMIC DNA]</scope>
    <source>
        <strain evidence="21 22">BH030017</strain>
    </source>
</reference>
<protein>
    <submittedName>
        <fullName evidence="21">Penicillin-binding protein</fullName>
    </submittedName>
</protein>